<name>A0A445MG70_ENSVE</name>
<dbReference type="AlphaFoldDB" id="A0A445MG70"/>
<evidence type="ECO:0000256" key="1">
    <source>
        <dbReference type="SAM" id="MobiDB-lite"/>
    </source>
</evidence>
<dbReference type="Proteomes" id="UP000290560">
    <property type="component" value="Unassembled WGS sequence"/>
</dbReference>
<protein>
    <submittedName>
        <fullName evidence="2">Uncharacterized protein</fullName>
    </submittedName>
</protein>
<proteinExistence type="predicted"/>
<reference evidence="2" key="1">
    <citation type="journal article" date="2018" name="Data Brief">
        <title>Genome sequence data from 17 accessions of Ensete ventricosum, a staple food crop for millions in Ethiopia.</title>
        <authorList>
            <person name="Yemataw Z."/>
            <person name="Muzemil S."/>
            <person name="Ambachew D."/>
            <person name="Tripathi L."/>
            <person name="Tesfaye K."/>
            <person name="Chala A."/>
            <person name="Farbos A."/>
            <person name="O'Neill P."/>
            <person name="Moore K."/>
            <person name="Grant M."/>
            <person name="Studholme D.J."/>
        </authorList>
    </citation>
    <scope>NUCLEOTIDE SEQUENCE [LARGE SCALE GENOMIC DNA]</scope>
    <source>
        <tissue evidence="2">Leaf</tissue>
    </source>
</reference>
<gene>
    <name evidence="2" type="ORF">BHM03_00021693</name>
</gene>
<accession>A0A445MG70</accession>
<dbReference type="PROSITE" id="PS51257">
    <property type="entry name" value="PROKAR_LIPOPROTEIN"/>
    <property type="match status" value="1"/>
</dbReference>
<dbReference type="EMBL" id="KV875859">
    <property type="protein sequence ID" value="RZR73230.1"/>
    <property type="molecule type" value="Genomic_DNA"/>
</dbReference>
<organism evidence="2">
    <name type="scientific">Ensete ventricosum</name>
    <name type="common">Abyssinian banana</name>
    <name type="synonym">Musa ensete</name>
    <dbReference type="NCBI Taxonomy" id="4639"/>
    <lineage>
        <taxon>Eukaryota</taxon>
        <taxon>Viridiplantae</taxon>
        <taxon>Streptophyta</taxon>
        <taxon>Embryophyta</taxon>
        <taxon>Tracheophyta</taxon>
        <taxon>Spermatophyta</taxon>
        <taxon>Magnoliopsida</taxon>
        <taxon>Liliopsida</taxon>
        <taxon>Zingiberales</taxon>
        <taxon>Musaceae</taxon>
        <taxon>Ensete</taxon>
    </lineage>
</organism>
<feature type="region of interest" description="Disordered" evidence="1">
    <location>
        <begin position="22"/>
        <end position="105"/>
    </location>
</feature>
<evidence type="ECO:0000313" key="2">
    <source>
        <dbReference type="EMBL" id="RZR73230.1"/>
    </source>
</evidence>
<sequence>MKTWPTALSSFLGAACQTLKRRWRRRPGSVSTGARRGTDVSLPSRLSAGIARATTAPPPALARAATSRGRTSAPPYAGRSSRPGKPLGGHTRRHRPITAAESTEVKKRNNVLLLDLNLPPPSDDN</sequence>
<feature type="compositionally biased region" description="Low complexity" evidence="1">
    <location>
        <begin position="51"/>
        <end position="73"/>
    </location>
</feature>